<dbReference type="STRING" id="290054.SAMN02745114_00890"/>
<dbReference type="AlphaFoldDB" id="A0A1T4LI62"/>
<proteinExistence type="predicted"/>
<dbReference type="PANTHER" id="PTHR34989:SF1">
    <property type="entry name" value="PROTEIN HDED"/>
    <property type="match status" value="1"/>
</dbReference>
<keyword evidence="1" id="KW-0812">Transmembrane</keyword>
<gene>
    <name evidence="2" type="ORF">SAMN02745114_00890</name>
</gene>
<feature type="transmembrane region" description="Helical" evidence="1">
    <location>
        <begin position="148"/>
        <end position="172"/>
    </location>
</feature>
<evidence type="ECO:0000313" key="3">
    <source>
        <dbReference type="Proteomes" id="UP000190657"/>
    </source>
</evidence>
<dbReference type="EMBL" id="FUWW01000008">
    <property type="protein sequence ID" value="SJZ54064.1"/>
    <property type="molecule type" value="Genomic_DNA"/>
</dbReference>
<feature type="transmembrane region" description="Helical" evidence="1">
    <location>
        <begin position="91"/>
        <end position="111"/>
    </location>
</feature>
<evidence type="ECO:0000313" key="2">
    <source>
        <dbReference type="EMBL" id="SJZ54064.1"/>
    </source>
</evidence>
<keyword evidence="1" id="KW-0472">Membrane</keyword>
<sequence length="198" mass="22447">MKYLQNIKIAYMTACVIFMLIGIMLMGFPEFSMVAVCYLIGIMFIILGVIKIMAYFSQEKYNIAFQFDLALGILSVIVGICTVIHHNWIISILPIIIGIMIIADSLFTLQASIDAKRFGLPRWYFLLLFSAVSVVLGLVLVFKSFKSAVVITILYGLGCFFIGFEKLVSIIYTTQKIKKYAPHNDIIEDDYTLHDKNE</sequence>
<reference evidence="2 3" key="1">
    <citation type="submission" date="2017-02" db="EMBL/GenBank/DDBJ databases">
        <authorList>
            <person name="Peterson S.W."/>
        </authorList>
    </citation>
    <scope>NUCLEOTIDE SEQUENCE [LARGE SCALE GENOMIC DNA]</scope>
    <source>
        <strain evidence="2 3">ATCC 51222</strain>
    </source>
</reference>
<dbReference type="Proteomes" id="UP000190657">
    <property type="component" value="Unassembled WGS sequence"/>
</dbReference>
<dbReference type="InterPro" id="IPR052712">
    <property type="entry name" value="Acid_resist_chaperone_HdeD"/>
</dbReference>
<feature type="transmembrane region" description="Helical" evidence="1">
    <location>
        <begin position="33"/>
        <end position="56"/>
    </location>
</feature>
<protein>
    <submittedName>
        <fullName evidence="2">Uncharacterized membrane protein HdeD, DUF308 family</fullName>
    </submittedName>
</protein>
<dbReference type="Pfam" id="PF03729">
    <property type="entry name" value="DUF308"/>
    <property type="match status" value="1"/>
</dbReference>
<evidence type="ECO:0000256" key="1">
    <source>
        <dbReference type="SAM" id="Phobius"/>
    </source>
</evidence>
<dbReference type="GO" id="GO:0005886">
    <property type="term" value="C:plasma membrane"/>
    <property type="evidence" value="ECO:0007669"/>
    <property type="project" value="TreeGrafter"/>
</dbReference>
<dbReference type="RefSeq" id="WP_078768382.1">
    <property type="nucleotide sequence ID" value="NZ_FUWW01000008.1"/>
</dbReference>
<name>A0A1T4LI62_9FIRM</name>
<feature type="transmembrane region" description="Helical" evidence="1">
    <location>
        <begin position="63"/>
        <end position="85"/>
    </location>
</feature>
<keyword evidence="1" id="KW-1133">Transmembrane helix</keyword>
<keyword evidence="3" id="KW-1185">Reference proteome</keyword>
<feature type="transmembrane region" description="Helical" evidence="1">
    <location>
        <begin position="9"/>
        <end position="27"/>
    </location>
</feature>
<dbReference type="InterPro" id="IPR005325">
    <property type="entry name" value="DUF308_memb"/>
</dbReference>
<dbReference type="OrthoDB" id="1654642at2"/>
<dbReference type="PANTHER" id="PTHR34989">
    <property type="entry name" value="PROTEIN HDED"/>
    <property type="match status" value="1"/>
</dbReference>
<organism evidence="2 3">
    <name type="scientific">Eubacterium coprostanoligenes</name>
    <dbReference type="NCBI Taxonomy" id="290054"/>
    <lineage>
        <taxon>Bacteria</taxon>
        <taxon>Bacillati</taxon>
        <taxon>Bacillota</taxon>
        <taxon>Clostridia</taxon>
        <taxon>Eubacteriales</taxon>
        <taxon>Eubacteriaceae</taxon>
        <taxon>Eubacterium</taxon>
    </lineage>
</organism>
<feature type="transmembrane region" description="Helical" evidence="1">
    <location>
        <begin position="123"/>
        <end position="142"/>
    </location>
</feature>
<accession>A0A1T4LI62</accession>